<dbReference type="InterPro" id="IPR036028">
    <property type="entry name" value="SH3-like_dom_sf"/>
</dbReference>
<dbReference type="CDD" id="cd06224">
    <property type="entry name" value="REM"/>
    <property type="match status" value="1"/>
</dbReference>
<evidence type="ECO:0000259" key="9">
    <source>
        <dbReference type="PROSITE" id="PS50212"/>
    </source>
</evidence>
<dbReference type="SMART" id="SM00229">
    <property type="entry name" value="RasGEFN"/>
    <property type="match status" value="1"/>
</dbReference>
<dbReference type="Pfam" id="PF25006">
    <property type="entry name" value="DUF7783"/>
    <property type="match status" value="1"/>
</dbReference>
<dbReference type="InterPro" id="IPR036020">
    <property type="entry name" value="WW_dom_sf"/>
</dbReference>
<name>A0AAD5XZQ0_9FUNG</name>
<dbReference type="Pfam" id="PF00617">
    <property type="entry name" value="RasGEF"/>
    <property type="match status" value="1"/>
</dbReference>
<dbReference type="GO" id="GO:0005085">
    <property type="term" value="F:guanyl-nucleotide exchange factor activity"/>
    <property type="evidence" value="ECO:0007669"/>
    <property type="project" value="UniProtKB-KW"/>
</dbReference>
<evidence type="ECO:0000313" key="11">
    <source>
        <dbReference type="Proteomes" id="UP001211065"/>
    </source>
</evidence>
<dbReference type="InterPro" id="IPR036964">
    <property type="entry name" value="RASGEF_cat_dom_sf"/>
</dbReference>
<dbReference type="PROSITE" id="PS50020">
    <property type="entry name" value="WW_DOMAIN_2"/>
    <property type="match status" value="1"/>
</dbReference>
<proteinExistence type="predicted"/>
<feature type="domain" description="SH3" evidence="6">
    <location>
        <begin position="1"/>
        <end position="52"/>
    </location>
</feature>
<dbReference type="SMART" id="SM00326">
    <property type="entry name" value="SH3"/>
    <property type="match status" value="1"/>
</dbReference>
<dbReference type="InterPro" id="IPR001452">
    <property type="entry name" value="SH3_domain"/>
</dbReference>
<dbReference type="InterPro" id="IPR000651">
    <property type="entry name" value="Ras-like_Gua-exchang_fac_N"/>
</dbReference>
<dbReference type="PROSITE" id="PS50002">
    <property type="entry name" value="SH3"/>
    <property type="match status" value="1"/>
</dbReference>
<evidence type="ECO:0008006" key="12">
    <source>
        <dbReference type="Google" id="ProtNLM"/>
    </source>
</evidence>
<evidence type="ECO:0000256" key="3">
    <source>
        <dbReference type="PROSITE-ProRule" id="PRU00168"/>
    </source>
</evidence>
<evidence type="ECO:0000259" key="7">
    <source>
        <dbReference type="PROSITE" id="PS50009"/>
    </source>
</evidence>
<evidence type="ECO:0000259" key="6">
    <source>
        <dbReference type="PROSITE" id="PS50002"/>
    </source>
</evidence>
<gene>
    <name evidence="10" type="ORF">HK099_001399</name>
</gene>
<sequence>MHSYSTSEKSCLSFQKGDRIKVYQKDVSGWWDGSIGEKRGWFPSNYVEKVLVSQQQQQLPTLPSTTSNSSHQPVNKDKDNLKIQTSKSISENKLESISFSLNQLISENLTSTPPISSNYKNNKKFFGEDTNSEYLELPKFWGKKVTSQGQIYYYNSSSNQTTFSLDEVLSTTVAGEEEFKKEKSLQPKKGMRSRSASNNINWIPGTKSLLIENEKVSWEILINNILKAIGNLNQSAKNDAKAEYITQSNEIIISIRDMLVSSGCSDRNSPILNSNKVLRSHHHHIMTSLSKLVLTSKVASGIWPPPDAVNKMRYQAGQVLLSIRHFVSIAQDVPLVLTPVSECKLDDFDIKGAELSDIEFVGRLDSYIESIATCIYELVEVVNVLRNGSTASLHTSMNHQNLIEKARTAVTEIGQFLSLIEEIKYTNLLLNQNLNDPILKEFIFKKELLYSTVNDLVTSARSTLDQFAPENSLEILLSVTNSASKAVEELGMATKLIIDQEDLIEQIVLAREAEEIERENGVLSKSNSVKNESELGLLQRRALSLNFLKDDSLKIGGKLSSDDLASPSTSNFSALYLNSNAGLNNNKEINRITAPAVINNSVMDKENVLVGEFNDHWMNGRHEQTFSKATSMPPLANSTQNNNNIYKRADSEGKLSKLEKLIGKEVRGEMLKKPVEPQAWYLNYDYLPNTISFNMEGQVNGGKFSSLVERLTLHDQIVVYQKDNGFMIAFLMMFKQFTTTDELIDELLSRFFIEPPPNLAPEDLQIWKEKKQTPIRLRVYNTLKTWLENYWTETDLQPLEKLQYIAKTKMLPILPNITPRLLDILQKKLSHLQQHTNFSTQASFGISKKYPEWGTSNSQTNLLPNIHSQAFSFQQQAPNPVLPRNYLNILKNNLNQPSIIIMEFDPLEIARQLTLIENRIFLEINSSELMAQEWTKKNSLISVNVRKSTKMSTLITGWVAQIILGENDVKKRATLLKHIIKIGDRSLALNNFSTLMSIVSALNSSTISRLKRTWDLTSTKTKQTFESLKKATDLSRNYAVYRQTIKDCQPPCLPFLGLYLTDLTFTEDGNPDFRGKNLINFDKYYKASKIILDLMRFQTPYNLQPVKELQDYLINSIENSNNPKDLYRVSLLLEPRLDGGFVPPSAVQN</sequence>
<dbReference type="InterPro" id="IPR001202">
    <property type="entry name" value="WW_dom"/>
</dbReference>
<dbReference type="GO" id="GO:0007265">
    <property type="term" value="P:Ras protein signal transduction"/>
    <property type="evidence" value="ECO:0007669"/>
    <property type="project" value="TreeGrafter"/>
</dbReference>
<evidence type="ECO:0000313" key="10">
    <source>
        <dbReference type="EMBL" id="KAJ3223211.1"/>
    </source>
</evidence>
<dbReference type="Proteomes" id="UP001211065">
    <property type="component" value="Unassembled WGS sequence"/>
</dbReference>
<keyword evidence="1 4" id="KW-0728">SH3 domain</keyword>
<feature type="compositionally biased region" description="Low complexity" evidence="5">
    <location>
        <begin position="57"/>
        <end position="70"/>
    </location>
</feature>
<dbReference type="SUPFAM" id="SSF50044">
    <property type="entry name" value="SH3-domain"/>
    <property type="match status" value="1"/>
</dbReference>
<feature type="domain" description="Ras-GEF" evidence="7">
    <location>
        <begin position="905"/>
        <end position="1136"/>
    </location>
</feature>
<evidence type="ECO:0000259" key="8">
    <source>
        <dbReference type="PROSITE" id="PS50020"/>
    </source>
</evidence>
<dbReference type="Gene3D" id="1.20.870.10">
    <property type="entry name" value="Son of sevenless (SoS) protein Chain: S domain 1"/>
    <property type="match status" value="1"/>
</dbReference>
<feature type="domain" description="WW" evidence="8">
    <location>
        <begin position="135"/>
        <end position="168"/>
    </location>
</feature>
<organism evidence="10 11">
    <name type="scientific">Clydaea vesicula</name>
    <dbReference type="NCBI Taxonomy" id="447962"/>
    <lineage>
        <taxon>Eukaryota</taxon>
        <taxon>Fungi</taxon>
        <taxon>Fungi incertae sedis</taxon>
        <taxon>Chytridiomycota</taxon>
        <taxon>Chytridiomycota incertae sedis</taxon>
        <taxon>Chytridiomycetes</taxon>
        <taxon>Lobulomycetales</taxon>
        <taxon>Lobulomycetaceae</taxon>
        <taxon>Clydaea</taxon>
    </lineage>
</organism>
<dbReference type="Gene3D" id="2.30.30.40">
    <property type="entry name" value="SH3 Domains"/>
    <property type="match status" value="1"/>
</dbReference>
<dbReference type="PANTHER" id="PTHR23113">
    <property type="entry name" value="GUANINE NUCLEOTIDE EXCHANGE FACTOR"/>
    <property type="match status" value="1"/>
</dbReference>
<feature type="region of interest" description="Disordered" evidence="5">
    <location>
        <begin position="57"/>
        <end position="82"/>
    </location>
</feature>
<dbReference type="Pfam" id="PF00618">
    <property type="entry name" value="RasGEF_N"/>
    <property type="match status" value="1"/>
</dbReference>
<evidence type="ECO:0000256" key="4">
    <source>
        <dbReference type="PROSITE-ProRule" id="PRU00192"/>
    </source>
</evidence>
<dbReference type="GO" id="GO:0005886">
    <property type="term" value="C:plasma membrane"/>
    <property type="evidence" value="ECO:0007669"/>
    <property type="project" value="TreeGrafter"/>
</dbReference>
<dbReference type="SUPFAM" id="SSF48366">
    <property type="entry name" value="Ras GEF"/>
    <property type="match status" value="1"/>
</dbReference>
<evidence type="ECO:0000256" key="2">
    <source>
        <dbReference type="ARBA" id="ARBA00022658"/>
    </source>
</evidence>
<accession>A0AAD5XZQ0</accession>
<dbReference type="AlphaFoldDB" id="A0AAD5XZQ0"/>
<dbReference type="InterPro" id="IPR001895">
    <property type="entry name" value="RASGEF_cat_dom"/>
</dbReference>
<protein>
    <recommendedName>
        <fullName evidence="12">Ras GEF</fullName>
    </recommendedName>
</protein>
<dbReference type="InterPro" id="IPR023578">
    <property type="entry name" value="Ras_GEF_dom_sf"/>
</dbReference>
<dbReference type="PROSITE" id="PS50009">
    <property type="entry name" value="RASGEF_CAT"/>
    <property type="match status" value="1"/>
</dbReference>
<dbReference type="CDD" id="cd00155">
    <property type="entry name" value="RasGEF"/>
    <property type="match status" value="1"/>
</dbReference>
<dbReference type="SMART" id="SM00147">
    <property type="entry name" value="RasGEF"/>
    <property type="match status" value="1"/>
</dbReference>
<dbReference type="InterPro" id="IPR056685">
    <property type="entry name" value="DUF7783"/>
</dbReference>
<dbReference type="EMBL" id="JADGJW010000139">
    <property type="protein sequence ID" value="KAJ3223211.1"/>
    <property type="molecule type" value="Genomic_DNA"/>
</dbReference>
<dbReference type="PANTHER" id="PTHR23113:SF354">
    <property type="entry name" value="BUD SITE SELECTION PROTEIN 5"/>
    <property type="match status" value="1"/>
</dbReference>
<feature type="domain" description="N-terminal Ras-GEF" evidence="9">
    <location>
        <begin position="695"/>
        <end position="829"/>
    </location>
</feature>
<keyword evidence="2 3" id="KW-0344">Guanine-nucleotide releasing factor</keyword>
<reference evidence="10" key="1">
    <citation type="submission" date="2020-05" db="EMBL/GenBank/DDBJ databases">
        <title>Phylogenomic resolution of chytrid fungi.</title>
        <authorList>
            <person name="Stajich J.E."/>
            <person name="Amses K."/>
            <person name="Simmons R."/>
            <person name="Seto K."/>
            <person name="Myers J."/>
            <person name="Bonds A."/>
            <person name="Quandt C.A."/>
            <person name="Barry K."/>
            <person name="Liu P."/>
            <person name="Grigoriev I."/>
            <person name="Longcore J.E."/>
            <person name="James T.Y."/>
        </authorList>
    </citation>
    <scope>NUCLEOTIDE SEQUENCE</scope>
    <source>
        <strain evidence="10">JEL0476</strain>
    </source>
</reference>
<dbReference type="SUPFAM" id="SSF51045">
    <property type="entry name" value="WW domain"/>
    <property type="match status" value="1"/>
</dbReference>
<evidence type="ECO:0000256" key="1">
    <source>
        <dbReference type="ARBA" id="ARBA00022443"/>
    </source>
</evidence>
<dbReference type="InterPro" id="IPR008937">
    <property type="entry name" value="Ras-like_GEF"/>
</dbReference>
<dbReference type="PROSITE" id="PS50212">
    <property type="entry name" value="RASGEF_NTER"/>
    <property type="match status" value="1"/>
</dbReference>
<comment type="caution">
    <text evidence="10">The sequence shown here is derived from an EMBL/GenBank/DDBJ whole genome shotgun (WGS) entry which is preliminary data.</text>
</comment>
<evidence type="ECO:0000256" key="5">
    <source>
        <dbReference type="SAM" id="MobiDB-lite"/>
    </source>
</evidence>
<keyword evidence="11" id="KW-1185">Reference proteome</keyword>
<dbReference type="Gene3D" id="1.10.840.10">
    <property type="entry name" value="Ras guanine-nucleotide exchange factors catalytic domain"/>
    <property type="match status" value="1"/>
</dbReference>
<dbReference type="Pfam" id="PF07653">
    <property type="entry name" value="SH3_2"/>
    <property type="match status" value="1"/>
</dbReference>